<feature type="region of interest" description="Disordered" evidence="1">
    <location>
        <begin position="205"/>
        <end position="228"/>
    </location>
</feature>
<evidence type="ECO:0000313" key="4">
    <source>
        <dbReference type="WBParaSite" id="Csp11.Scaffold481.g1845.t1"/>
    </source>
</evidence>
<keyword evidence="3" id="KW-1185">Reference proteome</keyword>
<feature type="region of interest" description="Disordered" evidence="1">
    <location>
        <begin position="15"/>
        <end position="82"/>
    </location>
</feature>
<protein>
    <submittedName>
        <fullName evidence="4">SPK domain-containing protein</fullName>
    </submittedName>
</protein>
<dbReference type="PANTHER" id="PTHR38627:SF2">
    <property type="entry name" value="DOUBLE-STRAND TELOMERIC DNA-BINDING PROTEINS 1-RELATED"/>
    <property type="match status" value="1"/>
</dbReference>
<feature type="domain" description="SPK" evidence="2">
    <location>
        <begin position="241"/>
        <end position="354"/>
    </location>
</feature>
<dbReference type="AlphaFoldDB" id="A0A1I7T2P4"/>
<evidence type="ECO:0000313" key="3">
    <source>
        <dbReference type="Proteomes" id="UP000095282"/>
    </source>
</evidence>
<feature type="compositionally biased region" description="Basic and acidic residues" evidence="1">
    <location>
        <begin position="38"/>
        <end position="53"/>
    </location>
</feature>
<dbReference type="Pfam" id="PF04435">
    <property type="entry name" value="SPK"/>
    <property type="match status" value="2"/>
</dbReference>
<reference evidence="4" key="1">
    <citation type="submission" date="2016-11" db="UniProtKB">
        <authorList>
            <consortium name="WormBaseParasite"/>
        </authorList>
    </citation>
    <scope>IDENTIFICATION</scope>
</reference>
<dbReference type="Proteomes" id="UP000095282">
    <property type="component" value="Unplaced"/>
</dbReference>
<name>A0A1I7T2P4_9PELO</name>
<dbReference type="SMART" id="SM00583">
    <property type="entry name" value="SPK"/>
    <property type="match status" value="1"/>
</dbReference>
<dbReference type="WBParaSite" id="Csp11.Scaffold481.g1845.t1">
    <property type="protein sequence ID" value="Csp11.Scaffold481.g1845.t1"/>
    <property type="gene ID" value="Csp11.Scaffold481.g1845"/>
</dbReference>
<dbReference type="PANTHER" id="PTHR38627">
    <property type="entry name" value="GA BINDING AND ACTIVATING AND SPK (SPK) DOMAIN CONTAINING-RELATED"/>
    <property type="match status" value="1"/>
</dbReference>
<feature type="compositionally biased region" description="Basic and acidic residues" evidence="1">
    <location>
        <begin position="15"/>
        <end position="28"/>
    </location>
</feature>
<dbReference type="InterPro" id="IPR053367">
    <property type="entry name" value="G-alpha_activating_GEF"/>
</dbReference>
<dbReference type="eggNOG" id="ENOG502TIB0">
    <property type="taxonomic scope" value="Eukaryota"/>
</dbReference>
<sequence length="355" mass="41033">MVVITELQSESVEKIVENVEPVAEKTEEATTENNPNNEEMKSEHSEISDNSEEKLEDCEEKSGGSEEKLGAESSETAAKEWHKERYSIVEETRILHYMHEFTYDPETADMVEKFRGHSPNTSKFWQGFIDATGSKRHLNSLLNRWPKLLRKMHTLPIKTEMKLNLYYSLSIPIPEQFMETVRKEANFAVDKDRNLEAFEMKSPEQMEKELNKKKRRSSETIAGGVSEPRVKRAKKSFDETEDVGMWTFLLGKITDPLTQKVRKDQVKPKSVPVWKEYLGPEADAKTVRSCVGHYDTMAKHLYKMPFNTRMKVDLYYGLGIPVNPAFLEALQQKYEITSDENGCIVEYNSEQIQDN</sequence>
<evidence type="ECO:0000259" key="2">
    <source>
        <dbReference type="SMART" id="SM00583"/>
    </source>
</evidence>
<accession>A0A1I7T2P4</accession>
<feature type="compositionally biased region" description="Basic and acidic residues" evidence="1">
    <location>
        <begin position="60"/>
        <end position="70"/>
    </location>
</feature>
<organism evidence="3 4">
    <name type="scientific">Caenorhabditis tropicalis</name>
    <dbReference type="NCBI Taxonomy" id="1561998"/>
    <lineage>
        <taxon>Eukaryota</taxon>
        <taxon>Metazoa</taxon>
        <taxon>Ecdysozoa</taxon>
        <taxon>Nematoda</taxon>
        <taxon>Chromadorea</taxon>
        <taxon>Rhabditida</taxon>
        <taxon>Rhabditina</taxon>
        <taxon>Rhabditomorpha</taxon>
        <taxon>Rhabditoidea</taxon>
        <taxon>Rhabditidae</taxon>
        <taxon>Peloderinae</taxon>
        <taxon>Caenorhabditis</taxon>
    </lineage>
</organism>
<evidence type="ECO:0000256" key="1">
    <source>
        <dbReference type="SAM" id="MobiDB-lite"/>
    </source>
</evidence>
<dbReference type="InterPro" id="IPR006570">
    <property type="entry name" value="SPK_dom"/>
</dbReference>
<proteinExistence type="predicted"/>